<keyword evidence="3 6" id="KW-0378">Hydrolase</keyword>
<keyword evidence="6" id="KW-0732">Signal</keyword>
<evidence type="ECO:0000256" key="1">
    <source>
        <dbReference type="ARBA" id="ARBA00005964"/>
    </source>
</evidence>
<proteinExistence type="inferred from homology"/>
<dbReference type="PROSITE" id="PS00122">
    <property type="entry name" value="CARBOXYLESTERASE_B_1"/>
    <property type="match status" value="1"/>
</dbReference>
<name>A0A9N9TAS5_PHYSR</name>
<organism evidence="8 9">
    <name type="scientific">Phyllotreta striolata</name>
    <name type="common">Striped flea beetle</name>
    <name type="synonym">Crioceris striolata</name>
    <dbReference type="NCBI Taxonomy" id="444603"/>
    <lineage>
        <taxon>Eukaryota</taxon>
        <taxon>Metazoa</taxon>
        <taxon>Ecdysozoa</taxon>
        <taxon>Arthropoda</taxon>
        <taxon>Hexapoda</taxon>
        <taxon>Insecta</taxon>
        <taxon>Pterygota</taxon>
        <taxon>Neoptera</taxon>
        <taxon>Endopterygota</taxon>
        <taxon>Coleoptera</taxon>
        <taxon>Polyphaga</taxon>
        <taxon>Cucujiformia</taxon>
        <taxon>Chrysomeloidea</taxon>
        <taxon>Chrysomelidae</taxon>
        <taxon>Galerucinae</taxon>
        <taxon>Alticini</taxon>
        <taxon>Phyllotreta</taxon>
    </lineage>
</organism>
<gene>
    <name evidence="8" type="ORF">PHYEVI_LOCUS1071</name>
</gene>
<keyword evidence="5" id="KW-0325">Glycoprotein</keyword>
<dbReference type="Proteomes" id="UP001153712">
    <property type="component" value="Chromosome 1"/>
</dbReference>
<dbReference type="InterPro" id="IPR019826">
    <property type="entry name" value="Carboxylesterase_B_AS"/>
</dbReference>
<dbReference type="Pfam" id="PF00135">
    <property type="entry name" value="COesterase"/>
    <property type="match status" value="1"/>
</dbReference>
<keyword evidence="9" id="KW-1185">Reference proteome</keyword>
<dbReference type="InterPro" id="IPR002018">
    <property type="entry name" value="CarbesteraseB"/>
</dbReference>
<accession>A0A9N9TAS5</accession>
<protein>
    <recommendedName>
        <fullName evidence="6">Carboxylic ester hydrolase</fullName>
        <ecNumber evidence="6">3.1.1.-</ecNumber>
    </recommendedName>
</protein>
<feature type="signal peptide" evidence="6">
    <location>
        <begin position="1"/>
        <end position="20"/>
    </location>
</feature>
<dbReference type="AlphaFoldDB" id="A0A9N9TAS5"/>
<dbReference type="Gene3D" id="3.40.50.1820">
    <property type="entry name" value="alpha/beta hydrolase"/>
    <property type="match status" value="1"/>
</dbReference>
<evidence type="ECO:0000256" key="6">
    <source>
        <dbReference type="RuleBase" id="RU361235"/>
    </source>
</evidence>
<evidence type="ECO:0000256" key="5">
    <source>
        <dbReference type="ARBA" id="ARBA00023180"/>
    </source>
</evidence>
<feature type="domain" description="Carboxylesterase type B" evidence="7">
    <location>
        <begin position="25"/>
        <end position="547"/>
    </location>
</feature>
<dbReference type="GO" id="GO:0052689">
    <property type="term" value="F:carboxylic ester hydrolase activity"/>
    <property type="evidence" value="ECO:0007669"/>
    <property type="project" value="UniProtKB-KW"/>
</dbReference>
<dbReference type="FunFam" id="3.40.50.1820:FF:000155">
    <property type="entry name" value="Carboxylic ester hydrolase"/>
    <property type="match status" value="1"/>
</dbReference>
<keyword evidence="4" id="KW-1015">Disulfide bond</keyword>
<evidence type="ECO:0000313" key="8">
    <source>
        <dbReference type="EMBL" id="CAG9854610.1"/>
    </source>
</evidence>
<dbReference type="InterPro" id="IPR029058">
    <property type="entry name" value="AB_hydrolase_fold"/>
</dbReference>
<comment type="similarity">
    <text evidence="1 6">Belongs to the type-B carboxylesterase/lipase family.</text>
</comment>
<feature type="chain" id="PRO_5040529812" description="Carboxylic ester hydrolase" evidence="6">
    <location>
        <begin position="21"/>
        <end position="563"/>
    </location>
</feature>
<dbReference type="InterPro" id="IPR050309">
    <property type="entry name" value="Type-B_Carboxylest/Lipase"/>
</dbReference>
<reference evidence="8" key="1">
    <citation type="submission" date="2022-01" db="EMBL/GenBank/DDBJ databases">
        <authorList>
            <person name="King R."/>
        </authorList>
    </citation>
    <scope>NUCLEOTIDE SEQUENCE</scope>
</reference>
<keyword evidence="2" id="KW-0719">Serine esterase</keyword>
<evidence type="ECO:0000256" key="2">
    <source>
        <dbReference type="ARBA" id="ARBA00022487"/>
    </source>
</evidence>
<dbReference type="EC" id="3.1.1.-" evidence="6"/>
<dbReference type="OrthoDB" id="19653at2759"/>
<evidence type="ECO:0000256" key="3">
    <source>
        <dbReference type="ARBA" id="ARBA00022801"/>
    </source>
</evidence>
<evidence type="ECO:0000259" key="7">
    <source>
        <dbReference type="Pfam" id="PF00135"/>
    </source>
</evidence>
<dbReference type="EMBL" id="OU900094">
    <property type="protein sequence ID" value="CAG9854610.1"/>
    <property type="molecule type" value="Genomic_DNA"/>
</dbReference>
<dbReference type="PANTHER" id="PTHR11559">
    <property type="entry name" value="CARBOXYLESTERASE"/>
    <property type="match status" value="1"/>
</dbReference>
<evidence type="ECO:0000313" key="9">
    <source>
        <dbReference type="Proteomes" id="UP001153712"/>
    </source>
</evidence>
<dbReference type="SUPFAM" id="SSF53474">
    <property type="entry name" value="alpha/beta-Hydrolases"/>
    <property type="match status" value="1"/>
</dbReference>
<evidence type="ECO:0000256" key="4">
    <source>
        <dbReference type="ARBA" id="ARBA00023157"/>
    </source>
</evidence>
<sequence>MSYKLPIVLFLSGLLTTLYADSQDAPLVSAPYGDIKGALLTSRLGRTIYAFRGIRYAKAPIDELRFKPPVPIDRVEGVYDATNDGPSCPQPVLRPISEDCLILNVYSTKLPAGKLNPKRPVIVHIYPGAFYSSTSVSYWAGPQYFTDQDIVLVTFNYRIGSLGFISTGDKEAPGNNGMRDQVAALKWVRRNIEHFGGDPDSITILGYSAGAWSVVLHMVSPMSRGLFHRAISMSGSAVGAWQIPHNQTNIAKKQARIMGCPDDTSENIIKCLKTKSAEELGDSLLKFAEFGTDPVLIWSPVIEPDLGQTRFLEDHPIRLIATKKFQQVPFICGRTTEEFNYFALNILKNKTLTKEMNDDFERVAPISFVYERNTEFSKNISRAIKKFYFNDRPIDWSQEQALKNVYEDAIVGFQMHRAARLISEFNESPVYYYKFSYPGRYSHLYKSGSNNTIPYGVVHHDDLIYLFYISVLFPRFKECSPKEVEMVTKLTTLYANFAKTGNPTPVSSEILENTTWEPYTPKDKKYLDIGKTLTMKQKLLENRFSFWEKNYPVSMYLEEGNTH</sequence>